<feature type="region of interest" description="Disordered" evidence="1">
    <location>
        <begin position="17"/>
        <end position="53"/>
    </location>
</feature>
<proteinExistence type="predicted"/>
<comment type="caution">
    <text evidence="2">The sequence shown here is derived from an EMBL/GenBank/DDBJ whole genome shotgun (WGS) entry which is preliminary data.</text>
</comment>
<dbReference type="PANTHER" id="PTHR33144">
    <property type="entry name" value="OS10G0409366 PROTEIN-RELATED"/>
    <property type="match status" value="1"/>
</dbReference>
<dbReference type="AlphaFoldDB" id="A0A8T3ASB7"/>
<organism evidence="2 3">
    <name type="scientific">Dendrobium nobile</name>
    <name type="common">Orchid</name>
    <dbReference type="NCBI Taxonomy" id="94219"/>
    <lineage>
        <taxon>Eukaryota</taxon>
        <taxon>Viridiplantae</taxon>
        <taxon>Streptophyta</taxon>
        <taxon>Embryophyta</taxon>
        <taxon>Tracheophyta</taxon>
        <taxon>Spermatophyta</taxon>
        <taxon>Magnoliopsida</taxon>
        <taxon>Liliopsida</taxon>
        <taxon>Asparagales</taxon>
        <taxon>Orchidaceae</taxon>
        <taxon>Epidendroideae</taxon>
        <taxon>Malaxideae</taxon>
        <taxon>Dendrobiinae</taxon>
        <taxon>Dendrobium</taxon>
    </lineage>
</organism>
<accession>A0A8T3ASB7</accession>
<dbReference type="EMBL" id="JAGYWB010000014">
    <property type="protein sequence ID" value="KAI0498934.1"/>
    <property type="molecule type" value="Genomic_DNA"/>
</dbReference>
<feature type="compositionally biased region" description="Low complexity" evidence="1">
    <location>
        <begin position="17"/>
        <end position="28"/>
    </location>
</feature>
<dbReference type="Proteomes" id="UP000829196">
    <property type="component" value="Unassembled WGS sequence"/>
</dbReference>
<dbReference type="PANTHER" id="PTHR33144:SF25">
    <property type="entry name" value="DUF4216 DOMAIN-CONTAINING PROTEIN"/>
    <property type="match status" value="1"/>
</dbReference>
<reference evidence="2" key="1">
    <citation type="journal article" date="2022" name="Front. Genet.">
        <title>Chromosome-Scale Assembly of the Dendrobium nobile Genome Provides Insights Into the Molecular Mechanism of the Biosynthesis of the Medicinal Active Ingredient of Dendrobium.</title>
        <authorList>
            <person name="Xu Q."/>
            <person name="Niu S.-C."/>
            <person name="Li K.-L."/>
            <person name="Zheng P.-J."/>
            <person name="Zhang X.-J."/>
            <person name="Jia Y."/>
            <person name="Liu Y."/>
            <person name="Niu Y.-X."/>
            <person name="Yu L.-H."/>
            <person name="Chen D.-F."/>
            <person name="Zhang G.-Q."/>
        </authorList>
    </citation>
    <scope>NUCLEOTIDE SEQUENCE</scope>
    <source>
        <tissue evidence="2">Leaf</tissue>
    </source>
</reference>
<evidence type="ECO:0000256" key="1">
    <source>
        <dbReference type="SAM" id="MobiDB-lite"/>
    </source>
</evidence>
<gene>
    <name evidence="2" type="ORF">KFK09_019832</name>
</gene>
<dbReference type="OrthoDB" id="1738076at2759"/>
<evidence type="ECO:0000313" key="3">
    <source>
        <dbReference type="Proteomes" id="UP000829196"/>
    </source>
</evidence>
<sequence length="336" mass="38263">MTGGSIFKRAKIICRGGSSRGESSRASETPPTPVHLNAQEENKCDGSQQPPGHSYHWQARNSDDGIWLIDEEGAPIRRRGRTTCVDIHNMPPGTRVYIEVNQNNIPCNKPESILLGSYLSFIVRDPILAPISFLDWRDKGMKLFKKRMLAKVLSKFEFPVHMRHWILQSLDLKWSNHKMTLKSKYWDNRPIEKIMESVPDGVDAAQWCQLVIQWSELEEQIQACELCAEEGFTPEDRNVEANETVFNMVRGSEHHGRVRPQGVESVDVIQTRYFPQSTTEGGSGSGSLSNLDQIENLREEVLLLRAETRDFIRQFQMQRALPGSLQMGDNENPSDD</sequence>
<keyword evidence="3" id="KW-1185">Reference proteome</keyword>
<name>A0A8T3ASB7_DENNO</name>
<protein>
    <submittedName>
        <fullName evidence="2">Uncharacterized protein</fullName>
    </submittedName>
</protein>
<evidence type="ECO:0000313" key="2">
    <source>
        <dbReference type="EMBL" id="KAI0498934.1"/>
    </source>
</evidence>